<gene>
    <name evidence="2" type="ORF">DIR46_00530</name>
</gene>
<keyword evidence="1" id="KW-0812">Transmembrane</keyword>
<evidence type="ECO:0000313" key="2">
    <source>
        <dbReference type="EMBL" id="AWL03091.1"/>
    </source>
</evidence>
<dbReference type="Proteomes" id="UP000245820">
    <property type="component" value="Chromosome"/>
</dbReference>
<dbReference type="KEGG" id="mtim:DIR46_00530"/>
<keyword evidence="1" id="KW-1133">Transmembrane helix</keyword>
<evidence type="ECO:0000256" key="1">
    <source>
        <dbReference type="SAM" id="Phobius"/>
    </source>
</evidence>
<feature type="transmembrane region" description="Helical" evidence="1">
    <location>
        <begin position="62"/>
        <end position="84"/>
    </location>
</feature>
<evidence type="ECO:0000313" key="3">
    <source>
        <dbReference type="Proteomes" id="UP000245820"/>
    </source>
</evidence>
<dbReference type="EMBL" id="CP029343">
    <property type="protein sequence ID" value="AWL03091.1"/>
    <property type="molecule type" value="Genomic_DNA"/>
</dbReference>
<sequence length="93" mass="10179">MGYRNSIDPYVTMLKQSERKAVGYGVLAVFLLVLAVVASDIGGNDAGQFSVLVEPVRSTVSAFLLGGSGLSILAAIWFIGRYVYFVKWPERFE</sequence>
<name>A0A2S2DCL5_9BURK</name>
<proteinExistence type="predicted"/>
<dbReference type="RefSeq" id="WP_109343499.1">
    <property type="nucleotide sequence ID" value="NZ_CP029343.1"/>
</dbReference>
<organism evidence="2 3">
    <name type="scientific">Massilia oculi</name>
    <dbReference type="NCBI Taxonomy" id="945844"/>
    <lineage>
        <taxon>Bacteria</taxon>
        <taxon>Pseudomonadati</taxon>
        <taxon>Pseudomonadota</taxon>
        <taxon>Betaproteobacteria</taxon>
        <taxon>Burkholderiales</taxon>
        <taxon>Oxalobacteraceae</taxon>
        <taxon>Telluria group</taxon>
        <taxon>Massilia</taxon>
    </lineage>
</organism>
<reference evidence="2 3" key="1">
    <citation type="submission" date="2018-05" db="EMBL/GenBank/DDBJ databases">
        <title>Complete genome sequence of Massilia oculi sp. nov. CCUG 43427T (=DSM 26321T), the type strain of M. oculi, and comparison with genome sequences of other Massilia strains.</title>
        <authorList>
            <person name="Zhu B."/>
        </authorList>
    </citation>
    <scope>NUCLEOTIDE SEQUENCE [LARGE SCALE GENOMIC DNA]</scope>
    <source>
        <strain evidence="2 3">CCUG 43427</strain>
    </source>
</reference>
<protein>
    <submittedName>
        <fullName evidence="2">Uncharacterized protein</fullName>
    </submittedName>
</protein>
<keyword evidence="3" id="KW-1185">Reference proteome</keyword>
<keyword evidence="1" id="KW-0472">Membrane</keyword>
<dbReference type="AlphaFoldDB" id="A0A2S2DCL5"/>
<accession>A0A2S2DCL5</accession>
<feature type="transmembrane region" description="Helical" evidence="1">
    <location>
        <begin position="21"/>
        <end position="42"/>
    </location>
</feature>